<evidence type="ECO:0000259" key="2">
    <source>
        <dbReference type="Pfam" id="PF13386"/>
    </source>
</evidence>
<sequence>MTHEVALLFGSAFVIGLLGSAHCIGMCGGLSSALSMGLKPQKPAEKVWFLNLLNLGRIFSYVLAGVMVGSVGYFAQDLGAGKLLRLFAGILMILMGLYIAGLSKVLVHIERAGAKVFSFIQPLSRAFYPINNSRKAFIVGFFWGWLPCGLVYSTLVWSAAQGSVIISPLLMLAFGMGTIPALLLTGSLSVKFQSVIKNSNFRLLSGLAVLIMGIWTIPGPHKSWLM</sequence>
<dbReference type="OrthoDB" id="9798690at2"/>
<dbReference type="EMBL" id="LAHO01000002">
    <property type="protein sequence ID" value="KKO46801.1"/>
    <property type="molecule type" value="Genomic_DNA"/>
</dbReference>
<protein>
    <recommendedName>
        <fullName evidence="2">Urease accessory protein UreH-like transmembrane domain-containing protein</fullName>
    </recommendedName>
</protein>
<comment type="caution">
    <text evidence="3">The sequence shown here is derived from an EMBL/GenBank/DDBJ whole genome shotgun (WGS) entry which is preliminary data.</text>
</comment>
<organism evidence="3 4">
    <name type="scientific">Arsukibacterium ikkense</name>
    <dbReference type="NCBI Taxonomy" id="336831"/>
    <lineage>
        <taxon>Bacteria</taxon>
        <taxon>Pseudomonadati</taxon>
        <taxon>Pseudomonadota</taxon>
        <taxon>Gammaproteobacteria</taxon>
        <taxon>Chromatiales</taxon>
        <taxon>Chromatiaceae</taxon>
        <taxon>Arsukibacterium</taxon>
    </lineage>
</organism>
<feature type="transmembrane region" description="Helical" evidence="1">
    <location>
        <begin position="165"/>
        <end position="188"/>
    </location>
</feature>
<evidence type="ECO:0000313" key="4">
    <source>
        <dbReference type="Proteomes" id="UP000034228"/>
    </source>
</evidence>
<dbReference type="PATRIC" id="fig|336831.14.peg.3620"/>
<dbReference type="Proteomes" id="UP000034228">
    <property type="component" value="Unassembled WGS sequence"/>
</dbReference>
<feature type="transmembrane region" description="Helical" evidence="1">
    <location>
        <begin position="200"/>
        <end position="217"/>
    </location>
</feature>
<feature type="domain" description="Urease accessory protein UreH-like transmembrane" evidence="2">
    <location>
        <begin position="12"/>
        <end position="215"/>
    </location>
</feature>
<keyword evidence="4" id="KW-1185">Reference proteome</keyword>
<feature type="transmembrane region" description="Helical" evidence="1">
    <location>
        <begin position="137"/>
        <end position="159"/>
    </location>
</feature>
<dbReference type="RefSeq" id="WP_046556048.1">
    <property type="nucleotide sequence ID" value="NZ_LAHO01000002.1"/>
</dbReference>
<keyword evidence="1" id="KW-0812">Transmembrane</keyword>
<accession>A0A0M2V864</accession>
<dbReference type="STRING" id="336831.WG68_02305"/>
<gene>
    <name evidence="3" type="ORF">WG68_02305</name>
</gene>
<dbReference type="PANTHER" id="PTHR42208">
    <property type="entry name" value="HEAVY METAL TRANSPORTER-RELATED"/>
    <property type="match status" value="1"/>
</dbReference>
<dbReference type="AlphaFoldDB" id="A0A0M2V864"/>
<proteinExistence type="predicted"/>
<dbReference type="PANTHER" id="PTHR42208:SF1">
    <property type="entry name" value="HEAVY METAL TRANSPORTER"/>
    <property type="match status" value="1"/>
</dbReference>
<keyword evidence="1" id="KW-0472">Membrane</keyword>
<evidence type="ECO:0000256" key="1">
    <source>
        <dbReference type="SAM" id="Phobius"/>
    </source>
</evidence>
<evidence type="ECO:0000313" key="3">
    <source>
        <dbReference type="EMBL" id="KKO46801.1"/>
    </source>
</evidence>
<dbReference type="Pfam" id="PF13386">
    <property type="entry name" value="DsbD_2"/>
    <property type="match status" value="1"/>
</dbReference>
<keyword evidence="1" id="KW-1133">Transmembrane helix</keyword>
<feature type="transmembrane region" description="Helical" evidence="1">
    <location>
        <begin position="47"/>
        <end position="74"/>
    </location>
</feature>
<name>A0A0M2V864_9GAMM</name>
<feature type="transmembrane region" description="Helical" evidence="1">
    <location>
        <begin position="86"/>
        <end position="106"/>
    </location>
</feature>
<dbReference type="InterPro" id="IPR039447">
    <property type="entry name" value="UreH-like_TM_dom"/>
</dbReference>
<reference evidence="3 4" key="1">
    <citation type="submission" date="2015-03" db="EMBL/GenBank/DDBJ databases">
        <title>Draft genome sequences of two protease-producing strains of Arsukibacterium isolated from two cold and alkaline environments.</title>
        <authorList>
            <person name="Lylloff J.E."/>
            <person name="Skov L.B."/>
            <person name="Jepsen M."/>
            <person name="Hallin P.F."/>
            <person name="Sorensen S.J."/>
            <person name="Stougaard P."/>
            <person name="Glaring M.A."/>
        </authorList>
    </citation>
    <scope>NUCLEOTIDE SEQUENCE [LARGE SCALE GENOMIC DNA]</scope>
    <source>
        <strain evidence="3 4">GCM72</strain>
    </source>
</reference>